<dbReference type="Proteomes" id="UP000195880">
    <property type="component" value="Chromosome"/>
</dbReference>
<dbReference type="InterPro" id="IPR050172">
    <property type="entry name" value="SsuD_RutA_monooxygenase"/>
</dbReference>
<sequence>MTVHLHWFLPTGGDGRTLVDRHAYTDGGITRSRVTPVSGVRAPDIEYLAQIAKAAEQLGFEAVLTPTGTWCEDAWLTTVALAQHTERLKFLVAFRPGVISPVLAAQMAATYQRITRGRLLLNVVTGGDSTEQRRFGDHVDHDRRYARTDEFLSVVRGVWSGRPYDFEGEHYRIDGGLTALPPDPLPEIFFGGSSAAAGPVAARHSDVYLTWGEPPEQVKKKIDWIRGLAEAEGRTVRFRDPPAHHLAGLLRRGMGHRGAAPRRPRPGHRRRRPGGARPQRVGRPAAHARAARRLTRRPGDLPQPVGGRRVWCAAARARARGQPRRGRRPDRGVPRARIEHFVLSGYPHLEEAYWFGEGVPPTSRRAGCCPASALPADRRPGGETGGPRPLRAARRSWWPGVAEQSGGQESLSAPSRAGRDLGSCRS</sequence>
<keyword evidence="1" id="KW-0285">Flavoprotein</keyword>
<dbReference type="GO" id="GO:0046306">
    <property type="term" value="P:alkanesulfonate catabolic process"/>
    <property type="evidence" value="ECO:0007669"/>
    <property type="project" value="TreeGrafter"/>
</dbReference>
<feature type="compositionally biased region" description="Basic residues" evidence="5">
    <location>
        <begin position="253"/>
        <end position="274"/>
    </location>
</feature>
<evidence type="ECO:0000256" key="1">
    <source>
        <dbReference type="ARBA" id="ARBA00022630"/>
    </source>
</evidence>
<dbReference type="Pfam" id="PF00296">
    <property type="entry name" value="Bac_luciferase"/>
    <property type="match status" value="1"/>
</dbReference>
<dbReference type="Gene3D" id="3.20.20.30">
    <property type="entry name" value="Luciferase-like domain"/>
    <property type="match status" value="1"/>
</dbReference>
<feature type="region of interest" description="Disordered" evidence="5">
    <location>
        <begin position="248"/>
        <end position="306"/>
    </location>
</feature>
<dbReference type="PANTHER" id="PTHR42847:SF4">
    <property type="entry name" value="ALKANESULFONATE MONOOXYGENASE-RELATED"/>
    <property type="match status" value="1"/>
</dbReference>
<keyword evidence="2" id="KW-0288">FMN</keyword>
<dbReference type="InterPro" id="IPR036661">
    <property type="entry name" value="Luciferase-like_sf"/>
</dbReference>
<evidence type="ECO:0000256" key="2">
    <source>
        <dbReference type="ARBA" id="ARBA00022643"/>
    </source>
</evidence>
<dbReference type="SUPFAM" id="SSF51679">
    <property type="entry name" value="Bacterial luciferase-like"/>
    <property type="match status" value="1"/>
</dbReference>
<evidence type="ECO:0000259" key="6">
    <source>
        <dbReference type="Pfam" id="PF00296"/>
    </source>
</evidence>
<proteinExistence type="predicted"/>
<accession>A0A1Z1WQR9</accession>
<dbReference type="EMBL" id="CP021748">
    <property type="protein sequence ID" value="ARX88750.1"/>
    <property type="molecule type" value="Genomic_DNA"/>
</dbReference>
<evidence type="ECO:0000256" key="4">
    <source>
        <dbReference type="ARBA" id="ARBA00023033"/>
    </source>
</evidence>
<dbReference type="PANTHER" id="PTHR42847">
    <property type="entry name" value="ALKANESULFONATE MONOOXYGENASE"/>
    <property type="match status" value="1"/>
</dbReference>
<dbReference type="GO" id="GO:0008726">
    <property type="term" value="F:alkanesulfonate monooxygenase activity"/>
    <property type="evidence" value="ECO:0007669"/>
    <property type="project" value="TreeGrafter"/>
</dbReference>
<dbReference type="InterPro" id="IPR011251">
    <property type="entry name" value="Luciferase-like_dom"/>
</dbReference>
<evidence type="ECO:0000256" key="5">
    <source>
        <dbReference type="SAM" id="MobiDB-lite"/>
    </source>
</evidence>
<dbReference type="AlphaFoldDB" id="A0A1Z1WQR9"/>
<name>A0A1Z1WQR9_9ACTN</name>
<gene>
    <name evidence="7" type="primary">ssuD</name>
    <name evidence="7" type="ORF">SMD44_08237</name>
</gene>
<keyword evidence="3" id="KW-0560">Oxidoreductase</keyword>
<keyword evidence="4 7" id="KW-0503">Monooxygenase</keyword>
<feature type="compositionally biased region" description="Low complexity" evidence="5">
    <location>
        <begin position="275"/>
        <end position="288"/>
    </location>
</feature>
<organism evidence="7 8">
    <name type="scientific">Streptomyces alboflavus</name>
    <dbReference type="NCBI Taxonomy" id="67267"/>
    <lineage>
        <taxon>Bacteria</taxon>
        <taxon>Bacillati</taxon>
        <taxon>Actinomycetota</taxon>
        <taxon>Actinomycetes</taxon>
        <taxon>Kitasatosporales</taxon>
        <taxon>Streptomycetaceae</taxon>
        <taxon>Streptomyces</taxon>
    </lineage>
</organism>
<feature type="region of interest" description="Disordered" evidence="5">
    <location>
        <begin position="372"/>
        <end position="426"/>
    </location>
</feature>
<evidence type="ECO:0000256" key="3">
    <source>
        <dbReference type="ARBA" id="ARBA00023002"/>
    </source>
</evidence>
<dbReference type="CDD" id="cd01094">
    <property type="entry name" value="Alkanesulfonate_monoxygenase"/>
    <property type="match status" value="1"/>
</dbReference>
<keyword evidence="8" id="KW-1185">Reference proteome</keyword>
<evidence type="ECO:0000313" key="7">
    <source>
        <dbReference type="EMBL" id="ARX88750.1"/>
    </source>
</evidence>
<reference evidence="7 8" key="1">
    <citation type="submission" date="2017-05" db="EMBL/GenBank/DDBJ databases">
        <title>Streptomyces alboflavus Genome sequencing and assembly.</title>
        <authorList>
            <person name="Wang Y."/>
            <person name="Du B."/>
            <person name="Ding Y."/>
            <person name="Liu H."/>
            <person name="Hou Q."/>
            <person name="Liu K."/>
            <person name="Wang C."/>
            <person name="Yao L."/>
        </authorList>
    </citation>
    <scope>NUCLEOTIDE SEQUENCE [LARGE SCALE GENOMIC DNA]</scope>
    <source>
        <strain evidence="7 8">MDJK44</strain>
    </source>
</reference>
<dbReference type="KEGG" id="salf:SMD44_08237"/>
<protein>
    <submittedName>
        <fullName evidence="7">Alkanesulfonate monooxygenase</fullName>
    </submittedName>
</protein>
<feature type="domain" description="Luciferase-like" evidence="6">
    <location>
        <begin position="38"/>
        <end position="236"/>
    </location>
</feature>
<evidence type="ECO:0000313" key="8">
    <source>
        <dbReference type="Proteomes" id="UP000195880"/>
    </source>
</evidence>